<dbReference type="GO" id="GO:0008733">
    <property type="term" value="F:L-arabinose isomerase activity"/>
    <property type="evidence" value="ECO:0007669"/>
    <property type="project" value="UniProtKB-UniRule"/>
</dbReference>
<evidence type="ECO:0000259" key="8">
    <source>
        <dbReference type="Pfam" id="PF11762"/>
    </source>
</evidence>
<feature type="binding site" evidence="6">
    <location>
        <position position="323"/>
    </location>
    <ligand>
        <name>Mn(2+)</name>
        <dbReference type="ChEBI" id="CHEBI:29035"/>
    </ligand>
</feature>
<dbReference type="Pfam" id="PF24856">
    <property type="entry name" value="AraA_central"/>
    <property type="match status" value="1"/>
</dbReference>
<proteinExistence type="inferred from homology"/>
<gene>
    <name evidence="6 10" type="primary">araA</name>
    <name evidence="10" type="ORF">COPCOM_00829</name>
</gene>
<dbReference type="Gene3D" id="3.40.50.10940">
    <property type="match status" value="1"/>
</dbReference>
<dbReference type="EMBL" id="ABVR01000036">
    <property type="protein sequence ID" value="EEG90978.1"/>
    <property type="molecule type" value="Genomic_DNA"/>
</dbReference>
<evidence type="ECO:0000313" key="11">
    <source>
        <dbReference type="Proteomes" id="UP000003793"/>
    </source>
</evidence>
<dbReference type="PANTHER" id="PTHR38464:SF1">
    <property type="entry name" value="L-ARABINOSE ISOMERASE"/>
    <property type="match status" value="1"/>
</dbReference>
<keyword evidence="2 6" id="KW-0054">Arabinose catabolism</keyword>
<evidence type="ECO:0000256" key="2">
    <source>
        <dbReference type="ARBA" id="ARBA00022935"/>
    </source>
</evidence>
<dbReference type="InterPro" id="IPR003762">
    <property type="entry name" value="Lara_isomerase"/>
</dbReference>
<dbReference type="NCBIfam" id="NF002795">
    <property type="entry name" value="PRK02929.1"/>
    <property type="match status" value="1"/>
</dbReference>
<dbReference type="AlphaFoldDB" id="C0B6Q8"/>
<name>C0B6Q8_9FIRM</name>
<evidence type="ECO:0000256" key="5">
    <source>
        <dbReference type="ARBA" id="ARBA00023277"/>
    </source>
</evidence>
<comment type="similarity">
    <text evidence="6">Belongs to the arabinose isomerase family.</text>
</comment>
<feature type="domain" description="L-arabinose isomerase C-terminal" evidence="8">
    <location>
        <begin position="347"/>
        <end position="490"/>
    </location>
</feature>
<comment type="pathway">
    <text evidence="6">Carbohydrate degradation; L-arabinose degradation via L-ribulose; D-xylulose 5-phosphate from L-arabinose (bacterial route): step 1/3.</text>
</comment>
<dbReference type="HAMAP" id="MF_00519">
    <property type="entry name" value="Arabinose_Isome"/>
    <property type="match status" value="1"/>
</dbReference>
<comment type="cofactor">
    <cofactor evidence="6">
        <name>Mn(2+)</name>
        <dbReference type="ChEBI" id="CHEBI:29035"/>
    </cofactor>
    <text evidence="6">Binds 1 Mn(2+) ion per subunit.</text>
</comment>
<dbReference type="GO" id="GO:0019569">
    <property type="term" value="P:L-arabinose catabolic process to D-xylulose 5-phosphate"/>
    <property type="evidence" value="ECO:0007669"/>
    <property type="project" value="UniProtKB-UniRule"/>
</dbReference>
<sequence>MYWEDRVNQLNKKENKNMLVQKDYKFWFCTGSQDLYGDECLAHVAEHSQIIVKALNESGILPYEVVWKPTLITNEVIRRTFNEANTDENCAGVITWCHTFSPAKSWILGLKELRKPLLHLHTQFNREIPYDTIDMDFMNENQAAHGDREFGHIFTRLHKNRKVIMGYWEDKETQERIGDWMRTAVGVIESSHVRVMRVADNMRNVAVTEGDKVEAQIKFGWEVDAYPVNEVADAVAQVGQGDVNALVEEYYDKYQILLEGRDEAEFRKHVAVQAQIELGFERFLEANNYQAIVTHFGDLGSLQQLPGLAMQRLMEKGYGFGAEGDWKTAAMVRVMKIMTQGKKDAKGTSFMEDYTYNLVPGKEGILEAHMLEVCPTIADGPISIKCQPLSMGDREDPTRLVFTAKEGPAVATSLVDLGDRFRLIINSVDCKKTEKPMPKLPVATAFWTPQPDLRTGAEAWILAGGAHHTAFSYDLTPEQMGDWAEEMGIEAVYIDKDTKIRDFKNELRWNEAAYRK</sequence>
<dbReference type="InterPro" id="IPR024664">
    <property type="entry name" value="Ara_Isoase_C"/>
</dbReference>
<comment type="catalytic activity">
    <reaction evidence="6">
        <text>beta-L-arabinopyranose = L-ribulose</text>
        <dbReference type="Rhea" id="RHEA:14821"/>
        <dbReference type="ChEBI" id="CHEBI:16880"/>
        <dbReference type="ChEBI" id="CHEBI:40886"/>
        <dbReference type="EC" id="5.3.1.4"/>
    </reaction>
</comment>
<dbReference type="InterPro" id="IPR055389">
    <property type="entry name" value="AraA_N"/>
</dbReference>
<accession>C0B6Q8</accession>
<dbReference type="HOGENOM" id="CLU_045663_0_0_9"/>
<dbReference type="UniPathway" id="UPA00145">
    <property type="reaction ID" value="UER00565"/>
</dbReference>
<dbReference type="GO" id="GO:0005829">
    <property type="term" value="C:cytosol"/>
    <property type="evidence" value="ECO:0007669"/>
    <property type="project" value="TreeGrafter"/>
</dbReference>
<evidence type="ECO:0000313" key="10">
    <source>
        <dbReference type="EMBL" id="EEG90978.1"/>
    </source>
</evidence>
<dbReference type="PANTHER" id="PTHR38464">
    <property type="entry name" value="L-ARABINOSE ISOMERASE"/>
    <property type="match status" value="1"/>
</dbReference>
<evidence type="ECO:0000259" key="9">
    <source>
        <dbReference type="Pfam" id="PF24856"/>
    </source>
</evidence>
<keyword evidence="1 6" id="KW-0479">Metal-binding</keyword>
<protein>
    <recommendedName>
        <fullName evidence="6">L-arabinose isomerase</fullName>
        <ecNumber evidence="6">5.3.1.4</ecNumber>
    </recommendedName>
</protein>
<organism evidence="10 11">
    <name type="scientific">Coprococcus comes ATCC 27758</name>
    <dbReference type="NCBI Taxonomy" id="470146"/>
    <lineage>
        <taxon>Bacteria</taxon>
        <taxon>Bacillati</taxon>
        <taxon>Bacillota</taxon>
        <taxon>Clostridia</taxon>
        <taxon>Lachnospirales</taxon>
        <taxon>Lachnospiraceae</taxon>
        <taxon>Coprococcus</taxon>
    </lineage>
</organism>
<dbReference type="InterPro" id="IPR004216">
    <property type="entry name" value="Fuc/Ara_isomerase_C"/>
</dbReference>
<dbReference type="InterPro" id="IPR038583">
    <property type="entry name" value="AraA_N_sf"/>
</dbReference>
<keyword evidence="5 6" id="KW-0119">Carbohydrate metabolism</keyword>
<feature type="binding site" evidence="6">
    <location>
        <position position="468"/>
    </location>
    <ligand>
        <name>Mn(2+)</name>
        <dbReference type="ChEBI" id="CHEBI:29035"/>
    </ligand>
</feature>
<feature type="binding site" evidence="6">
    <location>
        <position position="369"/>
    </location>
    <ligand>
        <name>Mn(2+)</name>
        <dbReference type="ChEBI" id="CHEBI:29035"/>
    </ligand>
</feature>
<evidence type="ECO:0000256" key="3">
    <source>
        <dbReference type="ARBA" id="ARBA00023211"/>
    </source>
</evidence>
<keyword evidence="4 6" id="KW-0413">Isomerase</keyword>
<comment type="function">
    <text evidence="6">Catalyzes the conversion of L-arabinose to L-ribulose.</text>
</comment>
<dbReference type="EC" id="5.3.1.4" evidence="6"/>
<dbReference type="Proteomes" id="UP000003793">
    <property type="component" value="Unassembled WGS sequence"/>
</dbReference>
<dbReference type="InterPro" id="IPR009015">
    <property type="entry name" value="Fucose_isomerase_N/cen_sf"/>
</dbReference>
<reference evidence="10 11" key="1">
    <citation type="submission" date="2009-02" db="EMBL/GenBank/DDBJ databases">
        <authorList>
            <person name="Fulton L."/>
            <person name="Clifton S."/>
            <person name="Fulton B."/>
            <person name="Xu J."/>
            <person name="Minx P."/>
            <person name="Pepin K.H."/>
            <person name="Johnson M."/>
            <person name="Bhonagiri V."/>
            <person name="Nash W.E."/>
            <person name="Mardis E.R."/>
            <person name="Wilson R.K."/>
        </authorList>
    </citation>
    <scope>NUCLEOTIDE SEQUENCE [LARGE SCALE GENOMIC DNA]</scope>
    <source>
        <strain evidence="10 11">ATCC 27758</strain>
    </source>
</reference>
<dbReference type="Pfam" id="PF02610">
    <property type="entry name" value="AraA_N"/>
    <property type="match status" value="1"/>
</dbReference>
<evidence type="ECO:0000256" key="1">
    <source>
        <dbReference type="ARBA" id="ARBA00022723"/>
    </source>
</evidence>
<feature type="domain" description="L-arabinose isomerase N-terminal" evidence="7">
    <location>
        <begin position="24"/>
        <end position="190"/>
    </location>
</feature>
<feature type="domain" description="L-arabinose isomerase central" evidence="9">
    <location>
        <begin position="194"/>
        <end position="341"/>
    </location>
</feature>
<dbReference type="SUPFAM" id="SSF53743">
    <property type="entry name" value="FucI/AraA N-terminal and middle domains"/>
    <property type="match status" value="1"/>
</dbReference>
<evidence type="ECO:0000256" key="6">
    <source>
        <dbReference type="HAMAP-Rule" id="MF_00519"/>
    </source>
</evidence>
<comment type="caution">
    <text evidence="10">The sequence shown here is derived from an EMBL/GenBank/DDBJ whole genome shotgun (WGS) entry which is preliminary data.</text>
</comment>
<reference evidence="10 11" key="2">
    <citation type="submission" date="2009-03" db="EMBL/GenBank/DDBJ databases">
        <title>Draft genome sequence of Coprococcus comes (ATCC 27758).</title>
        <authorList>
            <person name="Sudarsanam P."/>
            <person name="Ley R."/>
            <person name="Guruge J."/>
            <person name="Turnbaugh P.J."/>
            <person name="Mahowald M."/>
            <person name="Liep D."/>
            <person name="Gordon J."/>
        </authorList>
    </citation>
    <scope>NUCLEOTIDE SEQUENCE [LARGE SCALE GENOMIC DNA]</scope>
    <source>
        <strain evidence="10 11">ATCC 27758</strain>
    </source>
</reference>
<keyword evidence="3 6" id="KW-0464">Manganese</keyword>
<evidence type="ECO:0000256" key="4">
    <source>
        <dbReference type="ARBA" id="ARBA00023235"/>
    </source>
</evidence>
<dbReference type="SUPFAM" id="SSF50443">
    <property type="entry name" value="FucI/AraA C-terminal domain-like"/>
    <property type="match status" value="1"/>
</dbReference>
<dbReference type="GO" id="GO:0030145">
    <property type="term" value="F:manganese ion binding"/>
    <property type="evidence" value="ECO:0007669"/>
    <property type="project" value="UniProtKB-UniRule"/>
</dbReference>
<evidence type="ECO:0000259" key="7">
    <source>
        <dbReference type="Pfam" id="PF02610"/>
    </source>
</evidence>
<feature type="binding site" evidence="6">
    <location>
        <position position="352"/>
    </location>
    <ligand>
        <name>Mn(2+)</name>
        <dbReference type="ChEBI" id="CHEBI:29035"/>
    </ligand>
</feature>
<dbReference type="PIRSF" id="PIRSF001478">
    <property type="entry name" value="L-ara_isomerase"/>
    <property type="match status" value="1"/>
</dbReference>
<dbReference type="InterPro" id="IPR055390">
    <property type="entry name" value="AraA_central"/>
</dbReference>
<dbReference type="Pfam" id="PF11762">
    <property type="entry name" value="Arabinose_Iso_C"/>
    <property type="match status" value="1"/>
</dbReference>